<keyword evidence="1" id="KW-0812">Transmembrane</keyword>
<reference evidence="2" key="1">
    <citation type="journal article" date="2020" name="Nature">
        <title>Giant virus diversity and host interactions through global metagenomics.</title>
        <authorList>
            <person name="Schulz F."/>
            <person name="Roux S."/>
            <person name="Paez-Espino D."/>
            <person name="Jungbluth S."/>
            <person name="Walsh D.A."/>
            <person name="Denef V.J."/>
            <person name="McMahon K.D."/>
            <person name="Konstantinidis K.T."/>
            <person name="Eloe-Fadrosh E.A."/>
            <person name="Kyrpides N.C."/>
            <person name="Woyke T."/>
        </authorList>
    </citation>
    <scope>NUCLEOTIDE SEQUENCE</scope>
    <source>
        <strain evidence="2">GVMAG-S-1040241-154</strain>
    </source>
</reference>
<keyword evidence="1" id="KW-0472">Membrane</keyword>
<protein>
    <submittedName>
        <fullName evidence="2">Uncharacterized protein</fullName>
    </submittedName>
</protein>
<organism evidence="2">
    <name type="scientific">viral metagenome</name>
    <dbReference type="NCBI Taxonomy" id="1070528"/>
    <lineage>
        <taxon>unclassified sequences</taxon>
        <taxon>metagenomes</taxon>
        <taxon>organismal metagenomes</taxon>
    </lineage>
</organism>
<proteinExistence type="predicted"/>
<dbReference type="EMBL" id="MN740684">
    <property type="protein sequence ID" value="QHU07490.1"/>
    <property type="molecule type" value="Genomic_DNA"/>
</dbReference>
<evidence type="ECO:0000256" key="1">
    <source>
        <dbReference type="SAM" id="Phobius"/>
    </source>
</evidence>
<name>A0A6C0JS16_9ZZZZ</name>
<sequence>MYKFCDLVSLYNNINNKNLDYFKNKYILNNKEINNDRIIIYHIYNKMNITESRNNFIYIFTPLAFIVTIILGFKQFIYMIY</sequence>
<dbReference type="AlphaFoldDB" id="A0A6C0JS16"/>
<feature type="transmembrane region" description="Helical" evidence="1">
    <location>
        <begin position="56"/>
        <end position="80"/>
    </location>
</feature>
<evidence type="ECO:0000313" key="2">
    <source>
        <dbReference type="EMBL" id="QHU07490.1"/>
    </source>
</evidence>
<accession>A0A6C0JS16</accession>
<keyword evidence="1" id="KW-1133">Transmembrane helix</keyword>